<keyword evidence="2" id="KW-1133">Transmembrane helix</keyword>
<keyword evidence="2" id="KW-0472">Membrane</keyword>
<dbReference type="AlphaFoldDB" id="A0A5B7FC94"/>
<accession>A0A5B7FC94</accession>
<keyword evidence="4" id="KW-1185">Reference proteome</keyword>
<feature type="region of interest" description="Disordered" evidence="1">
    <location>
        <begin position="222"/>
        <end position="248"/>
    </location>
</feature>
<reference evidence="3 4" key="1">
    <citation type="submission" date="2019-05" db="EMBL/GenBank/DDBJ databases">
        <title>Another draft genome of Portunus trituberculatus and its Hox gene families provides insights of decapod evolution.</title>
        <authorList>
            <person name="Jeong J.-H."/>
            <person name="Song I."/>
            <person name="Kim S."/>
            <person name="Choi T."/>
            <person name="Kim D."/>
            <person name="Ryu S."/>
            <person name="Kim W."/>
        </authorList>
    </citation>
    <scope>NUCLEOTIDE SEQUENCE [LARGE SCALE GENOMIC DNA]</scope>
    <source>
        <tissue evidence="3">Muscle</tissue>
    </source>
</reference>
<feature type="compositionally biased region" description="Polar residues" evidence="1">
    <location>
        <begin position="30"/>
        <end position="45"/>
    </location>
</feature>
<name>A0A5B7FC94_PORTR</name>
<evidence type="ECO:0000313" key="3">
    <source>
        <dbReference type="EMBL" id="MPC44771.1"/>
    </source>
</evidence>
<feature type="region of interest" description="Disordered" evidence="1">
    <location>
        <begin position="1"/>
        <end position="46"/>
    </location>
</feature>
<protein>
    <submittedName>
        <fullName evidence="3">Uncharacterized protein</fullName>
    </submittedName>
</protein>
<feature type="transmembrane region" description="Helical" evidence="2">
    <location>
        <begin position="86"/>
        <end position="106"/>
    </location>
</feature>
<gene>
    <name evidence="3" type="ORF">E2C01_038452</name>
</gene>
<organism evidence="3 4">
    <name type="scientific">Portunus trituberculatus</name>
    <name type="common">Swimming crab</name>
    <name type="synonym">Neptunus trituberculatus</name>
    <dbReference type="NCBI Taxonomy" id="210409"/>
    <lineage>
        <taxon>Eukaryota</taxon>
        <taxon>Metazoa</taxon>
        <taxon>Ecdysozoa</taxon>
        <taxon>Arthropoda</taxon>
        <taxon>Crustacea</taxon>
        <taxon>Multicrustacea</taxon>
        <taxon>Malacostraca</taxon>
        <taxon>Eumalacostraca</taxon>
        <taxon>Eucarida</taxon>
        <taxon>Decapoda</taxon>
        <taxon>Pleocyemata</taxon>
        <taxon>Brachyura</taxon>
        <taxon>Eubrachyura</taxon>
        <taxon>Portunoidea</taxon>
        <taxon>Portunidae</taxon>
        <taxon>Portuninae</taxon>
        <taxon>Portunus</taxon>
    </lineage>
</organism>
<evidence type="ECO:0000256" key="2">
    <source>
        <dbReference type="SAM" id="Phobius"/>
    </source>
</evidence>
<dbReference type="Proteomes" id="UP000324222">
    <property type="component" value="Unassembled WGS sequence"/>
</dbReference>
<comment type="caution">
    <text evidence="3">The sequence shown here is derived from an EMBL/GenBank/DDBJ whole genome shotgun (WGS) entry which is preliminary data.</text>
</comment>
<dbReference type="EMBL" id="VSRR010006430">
    <property type="protein sequence ID" value="MPC44771.1"/>
    <property type="molecule type" value="Genomic_DNA"/>
</dbReference>
<evidence type="ECO:0000256" key="1">
    <source>
        <dbReference type="SAM" id="MobiDB-lite"/>
    </source>
</evidence>
<evidence type="ECO:0000313" key="4">
    <source>
        <dbReference type="Proteomes" id="UP000324222"/>
    </source>
</evidence>
<proteinExistence type="predicted"/>
<keyword evidence="2" id="KW-0812">Transmembrane</keyword>
<sequence length="333" mass="36002">MCLGPSRAGRGTDQAGRKAGRQAGHGQIAITRQRTQDSSGRSGSLPTGRVWQLRVHQCRHTGKSMASLVSPRFAENRKPQILKANFLVVTAQVMALLVLFSAAGLYELESQVHKEIESDGDLAGDATTEVLEPEGEVNTTVVTGSSTTCSPSGLLFLPTPSAPPWREQRLTPVLDPWWSTPLRRTTRAGPPALLPGAAQASWIAAMNLGVDERPSKEVGLTAPQKMRCGPDTRDLSVPRASGTTESTVIKDGGRDSAVLGQCACVACLLSLPRYLLTFRTVLNHRERSSSFDTPLIARLRDKRARLENRLQGILATTRESDLKVDAQSTNFSL</sequence>